<feature type="compositionally biased region" description="Low complexity" evidence="5">
    <location>
        <begin position="576"/>
        <end position="593"/>
    </location>
</feature>
<proteinExistence type="predicted"/>
<evidence type="ECO:0000256" key="4">
    <source>
        <dbReference type="ARBA" id="ARBA00023273"/>
    </source>
</evidence>
<comment type="subcellular location">
    <subcellularLocation>
        <location evidence="1">Cell projection</location>
        <location evidence="1">Cilium</location>
    </subcellularLocation>
</comment>
<feature type="region of interest" description="Disordered" evidence="5">
    <location>
        <begin position="502"/>
        <end position="522"/>
    </location>
</feature>
<feature type="region of interest" description="Disordered" evidence="5">
    <location>
        <begin position="24"/>
        <end position="46"/>
    </location>
</feature>
<feature type="compositionally biased region" description="Low complexity" evidence="5">
    <location>
        <begin position="504"/>
        <end position="522"/>
    </location>
</feature>
<feature type="region of interest" description="Disordered" evidence="5">
    <location>
        <begin position="567"/>
        <end position="593"/>
    </location>
</feature>
<dbReference type="InterPro" id="IPR015943">
    <property type="entry name" value="WD40/YVTN_repeat-like_dom_sf"/>
</dbReference>
<evidence type="ECO:0000256" key="1">
    <source>
        <dbReference type="ARBA" id="ARBA00004138"/>
    </source>
</evidence>
<organism evidence="6 7">
    <name type="scientific">Mythimna separata</name>
    <name type="common">Oriental armyworm</name>
    <name type="synonym">Pseudaletia separata</name>
    <dbReference type="NCBI Taxonomy" id="271217"/>
    <lineage>
        <taxon>Eukaryota</taxon>
        <taxon>Metazoa</taxon>
        <taxon>Ecdysozoa</taxon>
        <taxon>Arthropoda</taxon>
        <taxon>Hexapoda</taxon>
        <taxon>Insecta</taxon>
        <taxon>Pterygota</taxon>
        <taxon>Neoptera</taxon>
        <taxon>Endopterygota</taxon>
        <taxon>Lepidoptera</taxon>
        <taxon>Glossata</taxon>
        <taxon>Ditrysia</taxon>
        <taxon>Noctuoidea</taxon>
        <taxon>Noctuidae</taxon>
        <taxon>Noctuinae</taxon>
        <taxon>Hadenini</taxon>
        <taxon>Mythimna</taxon>
    </lineage>
</organism>
<dbReference type="InterPro" id="IPR036322">
    <property type="entry name" value="WD40_repeat_dom_sf"/>
</dbReference>
<keyword evidence="4" id="KW-0966">Cell projection</keyword>
<comment type="caution">
    <text evidence="6">The sequence shown here is derived from an EMBL/GenBank/DDBJ whole genome shotgun (WGS) entry which is preliminary data.</text>
</comment>
<keyword evidence="3" id="KW-0677">Repeat</keyword>
<evidence type="ECO:0000313" key="6">
    <source>
        <dbReference type="EMBL" id="KAJ8722980.1"/>
    </source>
</evidence>
<feature type="compositionally biased region" description="Basic and acidic residues" evidence="5">
    <location>
        <begin position="25"/>
        <end position="42"/>
    </location>
</feature>
<sequence length="631" mass="69970">MSNAPYLTMPDAPPPVCICSNTKLLPEKPKPQEKPKDPEKLSMGDYNLSRGSKLTLTSPSRLFLRCQEDFGISPVLQKPAPFKLRWMNGYNVRVEVINLNYKGSTTVFYSASNCGVLYNWTTHQMWLLQGHRHKITCIASDKTGQWLLTADSGPENSLIVWDFKDLFPQKTFFNPHGNAKIAKVALSTDAKYMITIAYPGQKMVLYWWIWSYGKDTPHATWETNDIPRDGVVEVGFNPWSTDQFLIMTRRNIYLGFASKIVVVERGIVRVTDNWQLKVNGQAKVKREFGKMLCYTFVKSTSQIIVGTSRGAVIIYGYTIAYNTNVEPQDIDKLRFVKVLKLNKRMIYVIKNVDGVIVTGNSIGEIHFYDDQLKLLYWVHGFTVDRVKGLSFNVSSRSSMILDPKCGKPCPCWEQVKLVKDEKTGETKQKLIKMRLPTDATVDGKPFLVRDFLVCTYNQGVGFVDFATEKYTTILDNRRSPALSLAVHPENYGFVKLRAPPFAPPQSATSEAATTSTRASPTPGHRAIFVALSGTPPFAPPQSATSEAATTSARASPTPGHRAIFVALSGTPPFAPPQSATSEAATTSARASPTPGHRAIFVDLSGTPPFTGVSDHKTQVSTSLRICSSGTL</sequence>
<dbReference type="EMBL" id="JARGEI010000012">
    <property type="protein sequence ID" value="KAJ8722980.1"/>
    <property type="molecule type" value="Genomic_DNA"/>
</dbReference>
<gene>
    <name evidence="6" type="ORF">PYW07_004160</name>
</gene>
<feature type="region of interest" description="Disordered" evidence="5">
    <location>
        <begin position="538"/>
        <end position="557"/>
    </location>
</feature>
<protein>
    <submittedName>
        <fullName evidence="6">Uncharacterized protein</fullName>
    </submittedName>
</protein>
<dbReference type="SUPFAM" id="SSF50978">
    <property type="entry name" value="WD40 repeat-like"/>
    <property type="match status" value="1"/>
</dbReference>
<accession>A0AAD7YR01</accession>
<evidence type="ECO:0000313" key="7">
    <source>
        <dbReference type="Proteomes" id="UP001231518"/>
    </source>
</evidence>
<dbReference type="AlphaFoldDB" id="A0AAD7YR01"/>
<dbReference type="InterPro" id="IPR050630">
    <property type="entry name" value="WD_repeat_EMAP"/>
</dbReference>
<evidence type="ECO:0000256" key="5">
    <source>
        <dbReference type="SAM" id="MobiDB-lite"/>
    </source>
</evidence>
<evidence type="ECO:0000256" key="3">
    <source>
        <dbReference type="ARBA" id="ARBA00022737"/>
    </source>
</evidence>
<dbReference type="PANTHER" id="PTHR13720:SF13">
    <property type="entry name" value="CILIA- AND FLAGELLA-ASSOCIATED PROTEIN 251"/>
    <property type="match status" value="1"/>
</dbReference>
<dbReference type="PANTHER" id="PTHR13720">
    <property type="entry name" value="WD-40 REPEAT PROTEIN"/>
    <property type="match status" value="1"/>
</dbReference>
<dbReference type="GO" id="GO:0031514">
    <property type="term" value="C:motile cilium"/>
    <property type="evidence" value="ECO:0007669"/>
    <property type="project" value="TreeGrafter"/>
</dbReference>
<keyword evidence="7" id="KW-1185">Reference proteome</keyword>
<name>A0AAD7YR01_MYTSE</name>
<feature type="compositionally biased region" description="Low complexity" evidence="5">
    <location>
        <begin position="540"/>
        <end position="557"/>
    </location>
</feature>
<evidence type="ECO:0000256" key="2">
    <source>
        <dbReference type="ARBA" id="ARBA00022574"/>
    </source>
</evidence>
<dbReference type="Gene3D" id="2.130.10.10">
    <property type="entry name" value="YVTN repeat-like/Quinoprotein amine dehydrogenase"/>
    <property type="match status" value="1"/>
</dbReference>
<reference evidence="6" key="1">
    <citation type="submission" date="2023-03" db="EMBL/GenBank/DDBJ databases">
        <title>Chromosome-level genomes of two armyworms, Mythimna separata and Mythimna loreyi, provide insights into the biosynthesis and reception of sex pheromones.</title>
        <authorList>
            <person name="Zhao H."/>
        </authorList>
    </citation>
    <scope>NUCLEOTIDE SEQUENCE</scope>
    <source>
        <strain evidence="6">BeijingLab</strain>
        <tissue evidence="6">Pupa</tissue>
    </source>
</reference>
<dbReference type="Proteomes" id="UP001231518">
    <property type="component" value="Chromosome 15"/>
</dbReference>
<keyword evidence="2" id="KW-0853">WD repeat</keyword>